<evidence type="ECO:0000256" key="1">
    <source>
        <dbReference type="SAM" id="MobiDB-lite"/>
    </source>
</evidence>
<dbReference type="EMBL" id="CAXAMN010023266">
    <property type="protein sequence ID" value="CAK9076382.1"/>
    <property type="molecule type" value="Genomic_DNA"/>
</dbReference>
<reference evidence="2 3" key="1">
    <citation type="submission" date="2024-02" db="EMBL/GenBank/DDBJ databases">
        <authorList>
            <person name="Chen Y."/>
            <person name="Shah S."/>
            <person name="Dougan E. K."/>
            <person name="Thang M."/>
            <person name="Chan C."/>
        </authorList>
    </citation>
    <scope>NUCLEOTIDE SEQUENCE [LARGE SCALE GENOMIC DNA]</scope>
</reference>
<evidence type="ECO:0000313" key="2">
    <source>
        <dbReference type="EMBL" id="CAK9076382.1"/>
    </source>
</evidence>
<comment type="caution">
    <text evidence="2">The sequence shown here is derived from an EMBL/GenBank/DDBJ whole genome shotgun (WGS) entry which is preliminary data.</text>
</comment>
<proteinExistence type="predicted"/>
<feature type="region of interest" description="Disordered" evidence="1">
    <location>
        <begin position="1"/>
        <end position="96"/>
    </location>
</feature>
<name>A0ABP0PMH5_9DINO</name>
<accession>A0ABP0PMH5</accession>
<feature type="compositionally biased region" description="Basic and acidic residues" evidence="1">
    <location>
        <begin position="71"/>
        <end position="87"/>
    </location>
</feature>
<feature type="non-terminal residue" evidence="2">
    <location>
        <position position="408"/>
    </location>
</feature>
<organism evidence="2 3">
    <name type="scientific">Durusdinium trenchii</name>
    <dbReference type="NCBI Taxonomy" id="1381693"/>
    <lineage>
        <taxon>Eukaryota</taxon>
        <taxon>Sar</taxon>
        <taxon>Alveolata</taxon>
        <taxon>Dinophyceae</taxon>
        <taxon>Suessiales</taxon>
        <taxon>Symbiodiniaceae</taxon>
        <taxon>Durusdinium</taxon>
    </lineage>
</organism>
<protein>
    <submittedName>
        <fullName evidence="2">Uncharacterized protein</fullName>
    </submittedName>
</protein>
<evidence type="ECO:0000313" key="3">
    <source>
        <dbReference type="Proteomes" id="UP001642484"/>
    </source>
</evidence>
<keyword evidence="3" id="KW-1185">Reference proteome</keyword>
<feature type="non-terminal residue" evidence="2">
    <location>
        <position position="1"/>
    </location>
</feature>
<feature type="compositionally biased region" description="Acidic residues" evidence="1">
    <location>
        <begin position="1"/>
        <end position="70"/>
    </location>
</feature>
<gene>
    <name evidence="2" type="ORF">CCMP2556_LOCUS37632</name>
</gene>
<sequence length="408" mass="46087">MEEGEEEAQVSNSEDEEPEDKEEEDTSEEESEGRERSEAEEEDEEEEEERDEENPSQDEADDEDDDDGEESEGKTNKKEWDKFDRQTKSSLKFPPSLQPMLKTKKVELFNMWLENDMSWDRVQCVVERQQTSSNLSRKEWVAVQAKDLKTRLPEDRFNELIKRRTEAGLYYPDEDYPDDDMDWFVESWAQKETWIYMPKGRVVRQDDAAAEILKVRAEKKLDENLFNALTAEEGGVLAAGALPAVKAASASGAQKIMESLNDGAKVVKATKARTKAIQLQGMEFADQLSQQLLNRAGQMEGIYGRLKKSVSAEKPSDKDISAILKEIEAQNKWFEKAEASAQGILKGGGGSSKGKAVEEDSHQLSTGLQKLAHFGAHGKCAGNTERDFQRFLAKLILRSARRQCSCPI</sequence>
<dbReference type="Proteomes" id="UP001642484">
    <property type="component" value="Unassembled WGS sequence"/>
</dbReference>